<evidence type="ECO:0000313" key="15">
    <source>
        <dbReference type="Proteomes" id="UP001159641"/>
    </source>
</evidence>
<keyword evidence="15" id="KW-1185">Reference proteome</keyword>
<dbReference type="EC" id="2.1.1.360" evidence="2 11"/>
<feature type="compositionally biased region" description="Polar residues" evidence="12">
    <location>
        <begin position="536"/>
        <end position="546"/>
    </location>
</feature>
<evidence type="ECO:0000256" key="2">
    <source>
        <dbReference type="ARBA" id="ARBA00012190"/>
    </source>
</evidence>
<dbReference type="EMBL" id="JAIQCJ010002438">
    <property type="protein sequence ID" value="KAJ8776369.1"/>
    <property type="molecule type" value="Genomic_DNA"/>
</dbReference>
<keyword evidence="4 11" id="KW-0489">Methyltransferase</keyword>
<gene>
    <name evidence="14" type="ORF">J1605_015667</name>
</gene>
<comment type="catalytic activity">
    <reaction evidence="10 11">
        <text>L-lysyl(79)-[histone H3] + 3 S-adenosyl-L-methionine = N(6),N(6),N(6)-trimethyl-L-lysyl(79)-[histone H3] + 3 S-adenosyl-L-homocysteine + 3 H(+)</text>
        <dbReference type="Rhea" id="RHEA:60328"/>
        <dbReference type="Rhea" id="RHEA-COMP:15549"/>
        <dbReference type="Rhea" id="RHEA-COMP:15552"/>
        <dbReference type="ChEBI" id="CHEBI:15378"/>
        <dbReference type="ChEBI" id="CHEBI:29969"/>
        <dbReference type="ChEBI" id="CHEBI:57856"/>
        <dbReference type="ChEBI" id="CHEBI:59789"/>
        <dbReference type="ChEBI" id="CHEBI:61961"/>
        <dbReference type="EC" id="2.1.1.360"/>
    </reaction>
</comment>
<dbReference type="InterPro" id="IPR030445">
    <property type="entry name" value="H3-K79_meTrfase"/>
</dbReference>
<evidence type="ECO:0000256" key="1">
    <source>
        <dbReference type="ARBA" id="ARBA00004123"/>
    </source>
</evidence>
<feature type="region of interest" description="Disordered" evidence="12">
    <location>
        <begin position="536"/>
        <end position="564"/>
    </location>
</feature>
<evidence type="ECO:0000256" key="3">
    <source>
        <dbReference type="ARBA" id="ARBA00020987"/>
    </source>
</evidence>
<evidence type="ECO:0000256" key="10">
    <source>
        <dbReference type="ARBA" id="ARBA00047770"/>
    </source>
</evidence>
<keyword evidence="8 11" id="KW-0539">Nucleus</keyword>
<dbReference type="GO" id="GO:0032259">
    <property type="term" value="P:methylation"/>
    <property type="evidence" value="ECO:0007669"/>
    <property type="project" value="UniProtKB-KW"/>
</dbReference>
<reference evidence="14 15" key="1">
    <citation type="submission" date="2022-11" db="EMBL/GenBank/DDBJ databases">
        <title>Whole genome sequence of Eschrichtius robustus ER-17-0199.</title>
        <authorList>
            <person name="Bruniche-Olsen A."/>
            <person name="Black A.N."/>
            <person name="Fields C.J."/>
            <person name="Walden K."/>
            <person name="Dewoody J.A."/>
        </authorList>
    </citation>
    <scope>NUCLEOTIDE SEQUENCE [LARGE SCALE GENOMIC DNA]</scope>
    <source>
        <strain evidence="14">ER-17-0199</strain>
        <tissue evidence="14">Blubber</tissue>
    </source>
</reference>
<dbReference type="Gene3D" id="3.40.50.150">
    <property type="entry name" value="Vaccinia Virus protein VP39"/>
    <property type="match status" value="2"/>
</dbReference>
<evidence type="ECO:0000256" key="11">
    <source>
        <dbReference type="RuleBase" id="RU271113"/>
    </source>
</evidence>
<organism evidence="14 15">
    <name type="scientific">Eschrichtius robustus</name>
    <name type="common">California gray whale</name>
    <name type="synonym">Eschrichtius gibbosus</name>
    <dbReference type="NCBI Taxonomy" id="9764"/>
    <lineage>
        <taxon>Eukaryota</taxon>
        <taxon>Metazoa</taxon>
        <taxon>Chordata</taxon>
        <taxon>Craniata</taxon>
        <taxon>Vertebrata</taxon>
        <taxon>Euteleostomi</taxon>
        <taxon>Mammalia</taxon>
        <taxon>Eutheria</taxon>
        <taxon>Laurasiatheria</taxon>
        <taxon>Artiodactyla</taxon>
        <taxon>Whippomorpha</taxon>
        <taxon>Cetacea</taxon>
        <taxon>Mysticeti</taxon>
        <taxon>Eschrichtiidae</taxon>
        <taxon>Eschrichtius</taxon>
    </lineage>
</organism>
<feature type="domain" description="DOT1" evidence="13">
    <location>
        <begin position="1"/>
        <end position="224"/>
    </location>
</feature>
<dbReference type="AlphaFoldDB" id="A0AB34G9D5"/>
<dbReference type="GO" id="GO:0006281">
    <property type="term" value="P:DNA repair"/>
    <property type="evidence" value="ECO:0007669"/>
    <property type="project" value="TreeGrafter"/>
</dbReference>
<dbReference type="GO" id="GO:0000077">
    <property type="term" value="P:DNA damage checkpoint signaling"/>
    <property type="evidence" value="ECO:0007669"/>
    <property type="project" value="TreeGrafter"/>
</dbReference>
<dbReference type="PANTHER" id="PTHR21451">
    <property type="entry name" value="HISTONE H3 METHYLTRANSFERASE"/>
    <property type="match status" value="1"/>
</dbReference>
<evidence type="ECO:0000259" key="13">
    <source>
        <dbReference type="PROSITE" id="PS51569"/>
    </source>
</evidence>
<evidence type="ECO:0000256" key="7">
    <source>
        <dbReference type="ARBA" id="ARBA00022853"/>
    </source>
</evidence>
<sequence>MAVRSPFLTQGLQGAAARGFDPGQRLTPAYFSFESMQRLCDKYNRAIDSIHQLWKGTTQPMKLNTRPSTGLLRHILQQVYNHSVTDPEKLNNYEPFSPEVYGETSFDLVAQMIDEIKMTEDDLFVDLGSGTPSIAHWGISATPCDLLTDPKAPSQPGRRPADGDEDGFFRGVGQVVLQVAAATNCKHHYGVEKADIPAKYAETMDREFRKWMKWYGKKHAEYTVSATAPCPVAAGTGKASEHRLFQRQRPSRVSRVSASASSARVRFCAQGSISLPARFRLPVDARPPRSHHTLGRCWGIAGGGVRNRMIFTTPTTSHLTPPRTAISVLPCGARPLMSLGDSCVPEGAGPAAALPGRRGTRRLLRSGSSLLPVRDRLRGQPCWVVLPHCCLEGLRSPGGLWGADGAASSHLHPPPETLCLWVRLSWTFPVSGITACVSFCVWLLSLSVVFSGWREEISSQRSGESGSPTRARRSHQGSACRPQPEPHRIWVSFQAVGSERAWLTPSVLLLLPVSVLAPVRSSVTVLVPRFQTSGMEQQTARCSPSRSDGEGIPGGGPTWGQEPAGRGGDRLGACAGSSLLLPGGRLQAALPRAVGCQRTFEKRERMGQALPRKNLALGPRVVVQLDGSVLLSCLGVLAPLCPAGA</sequence>
<comment type="miscellaneous">
    <text evidence="11">In contrast to other lysine histone methyltransferases, it does not contain a SET domain, suggesting the existence of another mechanism for methylation of lysine residues of histones.</text>
</comment>
<proteinExistence type="inferred from homology"/>
<keyword evidence="6 11" id="KW-0949">S-adenosyl-L-methionine</keyword>
<comment type="function">
    <text evidence="11">Histone methyltransferase that specifically trimethylates histone H3 to form H3K79me3. This methylation is required for telomere silencing and for the pachytene checkpoint during the meiotic cell cycle by allowing the recruitment of RAD9 to double strand breaks. Nucleosomes are preferred as substrate compared to free histone.</text>
</comment>
<evidence type="ECO:0000256" key="9">
    <source>
        <dbReference type="ARBA" id="ARBA00029821"/>
    </source>
</evidence>
<dbReference type="PANTHER" id="PTHR21451:SF0">
    <property type="entry name" value="HISTONE-LYSINE N-METHYLTRANSFERASE, H3 LYSINE-79 SPECIFIC"/>
    <property type="match status" value="1"/>
</dbReference>
<dbReference type="Pfam" id="PF08123">
    <property type="entry name" value="DOT1"/>
    <property type="match status" value="2"/>
</dbReference>
<keyword evidence="5 11" id="KW-0808">Transferase</keyword>
<evidence type="ECO:0000256" key="6">
    <source>
        <dbReference type="ARBA" id="ARBA00022691"/>
    </source>
</evidence>
<dbReference type="SUPFAM" id="SSF53335">
    <property type="entry name" value="S-adenosyl-L-methionine-dependent methyltransferases"/>
    <property type="match status" value="2"/>
</dbReference>
<accession>A0AB34G9D5</accession>
<dbReference type="GO" id="GO:0140956">
    <property type="term" value="F:histone H3K79 trimethyltransferase activity"/>
    <property type="evidence" value="ECO:0007669"/>
    <property type="project" value="UniProtKB-EC"/>
</dbReference>
<feature type="compositionally biased region" description="Polar residues" evidence="12">
    <location>
        <begin position="459"/>
        <end position="468"/>
    </location>
</feature>
<evidence type="ECO:0000256" key="5">
    <source>
        <dbReference type="ARBA" id="ARBA00022679"/>
    </source>
</evidence>
<comment type="caution">
    <text evidence="14">The sequence shown here is derived from an EMBL/GenBank/DDBJ whole genome shotgun (WGS) entry which is preliminary data.</text>
</comment>
<name>A0AB34G9D5_ESCRO</name>
<dbReference type="Proteomes" id="UP001159641">
    <property type="component" value="Unassembled WGS sequence"/>
</dbReference>
<protein>
    <recommendedName>
        <fullName evidence="3 11">Histone-lysine N-methyltransferase, H3 lysine-79 specific</fullName>
        <ecNumber evidence="2 11">2.1.1.360</ecNumber>
    </recommendedName>
    <alternativeName>
        <fullName evidence="9 11">Histone H3-K79 methyltransferase</fullName>
    </alternativeName>
</protein>
<dbReference type="InterPro" id="IPR029063">
    <property type="entry name" value="SAM-dependent_MTases_sf"/>
</dbReference>
<comment type="subcellular location">
    <subcellularLocation>
        <location evidence="1 11">Nucleus</location>
    </subcellularLocation>
</comment>
<evidence type="ECO:0000256" key="8">
    <source>
        <dbReference type="ARBA" id="ARBA00023242"/>
    </source>
</evidence>
<dbReference type="InterPro" id="IPR025789">
    <property type="entry name" value="DOT1_dom"/>
</dbReference>
<comment type="similarity">
    <text evidence="11">Belongs to the class I-like SAM-binding methyltransferase superfamily. DOT1 family.</text>
</comment>
<evidence type="ECO:0000256" key="4">
    <source>
        <dbReference type="ARBA" id="ARBA00022603"/>
    </source>
</evidence>
<feature type="region of interest" description="Disordered" evidence="12">
    <location>
        <begin position="459"/>
        <end position="483"/>
    </location>
</feature>
<dbReference type="PROSITE" id="PS51569">
    <property type="entry name" value="DOT1"/>
    <property type="match status" value="1"/>
</dbReference>
<evidence type="ECO:0000256" key="12">
    <source>
        <dbReference type="SAM" id="MobiDB-lite"/>
    </source>
</evidence>
<evidence type="ECO:0000313" key="14">
    <source>
        <dbReference type="EMBL" id="KAJ8776369.1"/>
    </source>
</evidence>
<dbReference type="GO" id="GO:0005634">
    <property type="term" value="C:nucleus"/>
    <property type="evidence" value="ECO:0007669"/>
    <property type="project" value="UniProtKB-SubCell"/>
</dbReference>
<dbReference type="Gene3D" id="1.10.260.60">
    <property type="match status" value="1"/>
</dbReference>
<keyword evidence="7 11" id="KW-0156">Chromatin regulator</keyword>